<dbReference type="Pfam" id="PF00060">
    <property type="entry name" value="Lig_chan"/>
    <property type="match status" value="2"/>
</dbReference>
<dbReference type="SUPFAM" id="SSF53850">
    <property type="entry name" value="Periplasmic binding protein-like II"/>
    <property type="match status" value="2"/>
</dbReference>
<keyword evidence="4" id="KW-1003">Cell membrane</keyword>
<dbReference type="Pfam" id="PF10613">
    <property type="entry name" value="Lig_chan-Glu_bd"/>
    <property type="match status" value="2"/>
</dbReference>
<comment type="subcellular location">
    <subcellularLocation>
        <location evidence="1">Cell membrane</location>
        <topology evidence="1">Multi-pass membrane protein</topology>
    </subcellularLocation>
</comment>
<dbReference type="GO" id="GO:0050906">
    <property type="term" value="P:detection of stimulus involved in sensory perception"/>
    <property type="evidence" value="ECO:0007669"/>
    <property type="project" value="UniProtKB-ARBA"/>
</dbReference>
<evidence type="ECO:0000256" key="9">
    <source>
        <dbReference type="ARBA" id="ARBA00023170"/>
    </source>
</evidence>
<feature type="transmembrane region" description="Helical" evidence="13">
    <location>
        <begin position="267"/>
        <end position="286"/>
    </location>
</feature>
<dbReference type="Gene3D" id="3.40.190.10">
    <property type="entry name" value="Periplasmic binding protein-like II"/>
    <property type="match status" value="2"/>
</dbReference>
<dbReference type="InterPro" id="IPR001320">
    <property type="entry name" value="Iontro_rcpt_C"/>
</dbReference>
<feature type="transmembrane region" description="Helical" evidence="13">
    <location>
        <begin position="771"/>
        <end position="790"/>
    </location>
</feature>
<feature type="transmembrane region" description="Helical" evidence="13">
    <location>
        <begin position="1066"/>
        <end position="1085"/>
    </location>
</feature>
<dbReference type="SMART" id="SM00079">
    <property type="entry name" value="PBPe"/>
    <property type="match status" value="1"/>
</dbReference>
<organism evidence="15">
    <name type="scientific">Timema shepardi</name>
    <name type="common">Walking stick</name>
    <dbReference type="NCBI Taxonomy" id="629360"/>
    <lineage>
        <taxon>Eukaryota</taxon>
        <taxon>Metazoa</taxon>
        <taxon>Ecdysozoa</taxon>
        <taxon>Arthropoda</taxon>
        <taxon>Hexapoda</taxon>
        <taxon>Insecta</taxon>
        <taxon>Pterygota</taxon>
        <taxon>Neoptera</taxon>
        <taxon>Polyneoptera</taxon>
        <taxon>Phasmatodea</taxon>
        <taxon>Timematodea</taxon>
        <taxon>Timematoidea</taxon>
        <taxon>Timematidae</taxon>
        <taxon>Timema</taxon>
    </lineage>
</organism>
<evidence type="ECO:0000256" key="10">
    <source>
        <dbReference type="ARBA" id="ARBA00023180"/>
    </source>
</evidence>
<keyword evidence="7" id="KW-0406">Ion transport</keyword>
<dbReference type="GO" id="GO:0005886">
    <property type="term" value="C:plasma membrane"/>
    <property type="evidence" value="ECO:0007669"/>
    <property type="project" value="UniProtKB-SubCell"/>
</dbReference>
<keyword evidence="9" id="KW-0675">Receptor</keyword>
<keyword evidence="10" id="KW-0325">Glycoprotein</keyword>
<reference evidence="15" key="1">
    <citation type="submission" date="2020-11" db="EMBL/GenBank/DDBJ databases">
        <authorList>
            <person name="Tran Van P."/>
        </authorList>
    </citation>
    <scope>NUCLEOTIDE SEQUENCE</scope>
</reference>
<evidence type="ECO:0000256" key="3">
    <source>
        <dbReference type="ARBA" id="ARBA00022448"/>
    </source>
</evidence>
<name>A0A7R9AMH0_TIMSH</name>
<dbReference type="InterPro" id="IPR052192">
    <property type="entry name" value="Insect_Ionotropic_Sensory_Rcpt"/>
</dbReference>
<keyword evidence="11" id="KW-1071">Ligand-gated ion channel</keyword>
<feature type="transmembrane region" description="Helical" evidence="13">
    <location>
        <begin position="331"/>
        <end position="351"/>
    </location>
</feature>
<dbReference type="Pfam" id="PF24576">
    <property type="entry name" value="IR75A_N"/>
    <property type="match status" value="1"/>
</dbReference>
<evidence type="ECO:0000256" key="2">
    <source>
        <dbReference type="ARBA" id="ARBA00008685"/>
    </source>
</evidence>
<keyword evidence="8 13" id="KW-0472">Membrane</keyword>
<dbReference type="AlphaFoldDB" id="A0A7R9AMH0"/>
<evidence type="ECO:0000256" key="5">
    <source>
        <dbReference type="ARBA" id="ARBA00022692"/>
    </source>
</evidence>
<evidence type="ECO:0000256" key="6">
    <source>
        <dbReference type="ARBA" id="ARBA00022989"/>
    </source>
</evidence>
<keyword evidence="5 13" id="KW-0812">Transmembrane</keyword>
<evidence type="ECO:0000256" key="11">
    <source>
        <dbReference type="ARBA" id="ARBA00023286"/>
    </source>
</evidence>
<evidence type="ECO:0000256" key="8">
    <source>
        <dbReference type="ARBA" id="ARBA00023136"/>
    </source>
</evidence>
<feature type="transmembrane region" description="Helical" evidence="13">
    <location>
        <begin position="512"/>
        <end position="538"/>
    </location>
</feature>
<dbReference type="Gene3D" id="1.10.287.70">
    <property type="match status" value="2"/>
</dbReference>
<dbReference type="EMBL" id="OC000311">
    <property type="protein sequence ID" value="CAD7256869.1"/>
    <property type="molecule type" value="Genomic_DNA"/>
</dbReference>
<comment type="similarity">
    <text evidence="2">Belongs to the glutamate-gated ion channel (TC 1.A.10.1) family.</text>
</comment>
<feature type="transmembrane region" description="Helical" evidence="13">
    <location>
        <begin position="298"/>
        <end position="319"/>
    </location>
</feature>
<evidence type="ECO:0000256" key="12">
    <source>
        <dbReference type="ARBA" id="ARBA00023303"/>
    </source>
</evidence>
<keyword evidence="12" id="KW-0407">Ion channel</keyword>
<evidence type="ECO:0000256" key="7">
    <source>
        <dbReference type="ARBA" id="ARBA00023065"/>
    </source>
</evidence>
<evidence type="ECO:0000256" key="4">
    <source>
        <dbReference type="ARBA" id="ARBA00022475"/>
    </source>
</evidence>
<sequence length="1140" mass="126848">MAEVSATVLNPNEIIPYIEDYSELINKPLKVFLSTETDTQRILRQVFKVINTKSLTWLMLPEDDEMSVDDFLEGTYIPFDSEFLVGRVSGPLVHLTEVYRTAEGEPLSKEYFGNWSLEGGSLHTESRERKKRTDLQGIVLRTVVLDVREITTVVEENNRTTVVGGYFGMVWRLLEQELNFTSVFLQVPGQSVGSVLKNGSWTGMMGVIVRGEADVGLTRTYITPRRKDDADFTLPLISTSQNVFIRQPEQNGVLNWGSYLNPFTRTLWLFVLAAILMISAVMALIYRQAYRYSTTEGPYLLSFYSSLLCIFGAFCMQASGACPRASSSRMVLTSTFVVAITAAAAYSASVISELTAQQPRLPFTDLRGLVDDGSYKLGVVGKSGLHDIFDVSNKGNPTLYEVYTRVINPIKDDLPHSVTEGLNRVCKDGKFAFMADLDVALSYAENVSCLLVALPGVSLSSSMSVLLAKNSPYKRVIDFYLMKMQDGGILRRLYLQYFPNKMPTTETSLSRVNLAVVLPILTLFVCGAVIAVIFLAVLDDIIMKRYIWLLFTKDQPLDGALKGLHVPFNCEFLVAAVRTSLVNLTEVYRVKRDGPLVQDLYGAWWPKGRTIWPSVNMYQRRNDLQGVIHNDNGKLLGLDKETLGSIWWLFEKQLNFSTEMTQAKDGEWGALENGTWNGLIGIAARGETDFILNRLTMSSEKNLVVDFTLPIVLGRSSAGEKNTKKDHGVRGVGFTALASTLLNESLRAYIKPPDAVKITWRSYMQPFSLKLWLALCGTISVIAVILAMVYNRTSAARGHPILCLIDSLLCVYGTFCSQGTYTSPTGASCRLILMSNFLSSFILVSSYSAFVISYLTVQRVEMPFRDLAGMLDDGTYKFAVLAHSTQLTMFKNTSDKQRAEVYKRLIAPIEQDLPSGTPVGLTTTCSERMTFFTLDDVANSYMKDAPCQLVTIPGIVYPISVVITATKNNPYREAINNFLTLSDLPKMFGMGKPIKSQTKPSQISAHVHIPAHALYNQKQADIFLSRCEEILMKLKEGGILSKLHVSDPISDEGENKVTNVSLSNTLPLFLLLTTGLTTAFVLLVLENGPFLHYSSSMASLVLTDSSQLTADGFEKLPDQLMYSYAKPYDLQKHVFSSCHF</sequence>
<keyword evidence="3" id="KW-0813">Transport</keyword>
<protein>
    <recommendedName>
        <fullName evidence="14">Ionotropic glutamate receptor C-terminal domain-containing protein</fullName>
    </recommendedName>
</protein>
<dbReference type="GO" id="GO:0015276">
    <property type="term" value="F:ligand-gated monoatomic ion channel activity"/>
    <property type="evidence" value="ECO:0007669"/>
    <property type="project" value="InterPro"/>
</dbReference>
<dbReference type="PANTHER" id="PTHR42643">
    <property type="entry name" value="IONOTROPIC RECEPTOR 20A-RELATED"/>
    <property type="match status" value="1"/>
</dbReference>
<dbReference type="InterPro" id="IPR057074">
    <property type="entry name" value="IR75A_N"/>
</dbReference>
<evidence type="ECO:0000313" key="15">
    <source>
        <dbReference type="EMBL" id="CAD7256869.1"/>
    </source>
</evidence>
<proteinExistence type="inferred from homology"/>
<evidence type="ECO:0000259" key="14">
    <source>
        <dbReference type="SMART" id="SM00079"/>
    </source>
</evidence>
<evidence type="ECO:0000256" key="1">
    <source>
        <dbReference type="ARBA" id="ARBA00004651"/>
    </source>
</evidence>
<gene>
    <name evidence="15" type="ORF">TSIB3V08_LOCUS1144</name>
</gene>
<keyword evidence="6 13" id="KW-1133">Transmembrane helix</keyword>
<dbReference type="PANTHER" id="PTHR42643:SF30">
    <property type="entry name" value="IONOTROPIC RECEPTOR 40A-RELATED"/>
    <property type="match status" value="1"/>
</dbReference>
<feature type="transmembrane region" description="Helical" evidence="13">
    <location>
        <begin position="837"/>
        <end position="857"/>
    </location>
</feature>
<evidence type="ECO:0000256" key="13">
    <source>
        <dbReference type="SAM" id="Phobius"/>
    </source>
</evidence>
<dbReference type="InterPro" id="IPR019594">
    <property type="entry name" value="Glu/Gly-bd"/>
</dbReference>
<accession>A0A7R9AMH0</accession>
<feature type="domain" description="Ionotropic glutamate receptor C-terminal" evidence="14">
    <location>
        <begin position="147"/>
        <end position="500"/>
    </location>
</feature>